<dbReference type="SUPFAM" id="SSF55874">
    <property type="entry name" value="ATPase domain of HSP90 chaperone/DNA topoisomerase II/histidine kinase"/>
    <property type="match status" value="1"/>
</dbReference>
<keyword evidence="11" id="KW-0902">Two-component regulatory system</keyword>
<feature type="transmembrane region" description="Helical" evidence="13">
    <location>
        <begin position="12"/>
        <end position="34"/>
    </location>
</feature>
<evidence type="ECO:0000256" key="6">
    <source>
        <dbReference type="ARBA" id="ARBA00022553"/>
    </source>
</evidence>
<keyword evidence="16" id="KW-1185">Reference proteome</keyword>
<dbReference type="InterPro" id="IPR003661">
    <property type="entry name" value="HisK_dim/P_dom"/>
</dbReference>
<evidence type="ECO:0000256" key="3">
    <source>
        <dbReference type="ARBA" id="ARBA00004314"/>
    </source>
</evidence>
<evidence type="ECO:0000256" key="13">
    <source>
        <dbReference type="SAM" id="Phobius"/>
    </source>
</evidence>
<dbReference type="SUPFAM" id="SSF47384">
    <property type="entry name" value="Homodimeric domain of signal transducing histidine kinase"/>
    <property type="match status" value="1"/>
</dbReference>
<evidence type="ECO:0000256" key="1">
    <source>
        <dbReference type="ARBA" id="ARBA00000085"/>
    </source>
</evidence>
<dbReference type="STRING" id="1304284.L21TH_1415"/>
<evidence type="ECO:0000256" key="10">
    <source>
        <dbReference type="ARBA" id="ARBA00022840"/>
    </source>
</evidence>
<sequence>MFNIKSHPKTLFNILITFIIITLVLSVFMLYTFSDKEKNNFIAPLFISVLVIISIIKIILINKIRNTFNRIEEKRELYSKILESIPNGIFVHKKLKFIYGNNFGAKLIGAENAEQIIGRPIEDFIELDYEKIGEERINRALNEQEFKPKIDRLSLKLEGEKVEVEIHTKPLLLNGKVAVLNIVKDISDQRKINYLQKKVKESEGKLRKSLEYDNQRNEFIANISHELRTPLTLIFGIIQMLQRDLRNSVKKNSNAVKHLAILKQNSYRLLRLVNNIIDLSKIDAGYFKIKLQNYNIVSVVENIVLSVAEHVEEKGISLQFDTDIEEKVIACDPDKIERIMLNLLSNSVKFTDPGDSIDVSISDKGENVEIRVKDTGTGIPKEKLDYIFDRFKQIDKTLIRNYGGSGIGLSLVKSFIDMHKGNISVNSEYGKGTEFVIILPSTTVKGEENKCIQSRVNSEKYVERIEVEFSDIYS</sequence>
<evidence type="ECO:0000256" key="4">
    <source>
        <dbReference type="ARBA" id="ARBA00012438"/>
    </source>
</evidence>
<dbReference type="FunFam" id="3.30.565.10:FF:000023">
    <property type="entry name" value="PAS domain-containing sensor histidine kinase"/>
    <property type="match status" value="1"/>
</dbReference>
<dbReference type="PANTHER" id="PTHR43711">
    <property type="entry name" value="TWO-COMPONENT HISTIDINE KINASE"/>
    <property type="match status" value="1"/>
</dbReference>
<keyword evidence="9 15" id="KW-0418">Kinase</keyword>
<keyword evidence="13" id="KW-0812">Transmembrane</keyword>
<dbReference type="InterPro" id="IPR036097">
    <property type="entry name" value="HisK_dim/P_sf"/>
</dbReference>
<dbReference type="RefSeq" id="WP_006312680.1">
    <property type="nucleotide sequence ID" value="NZ_ARZA01000146.1"/>
</dbReference>
<dbReference type="InterPro" id="IPR050736">
    <property type="entry name" value="Sensor_HK_Regulatory"/>
</dbReference>
<gene>
    <name evidence="15" type="ORF">L21TH_1415</name>
</gene>
<protein>
    <recommendedName>
        <fullName evidence="4">histidine kinase</fullName>
        <ecNumber evidence="4">2.7.13.3</ecNumber>
    </recommendedName>
</protein>
<comment type="caution">
    <text evidence="15">The sequence shown here is derived from an EMBL/GenBank/DDBJ whole genome shotgun (WGS) entry which is preliminary data.</text>
</comment>
<dbReference type="SUPFAM" id="SSF55785">
    <property type="entry name" value="PYP-like sensor domain (PAS domain)"/>
    <property type="match status" value="1"/>
</dbReference>
<keyword evidence="12 13" id="KW-0472">Membrane</keyword>
<dbReference type="Pfam" id="PF00512">
    <property type="entry name" value="HisKA"/>
    <property type="match status" value="1"/>
</dbReference>
<evidence type="ECO:0000256" key="11">
    <source>
        <dbReference type="ARBA" id="ARBA00023012"/>
    </source>
</evidence>
<feature type="transmembrane region" description="Helical" evidence="13">
    <location>
        <begin position="40"/>
        <end position="60"/>
    </location>
</feature>
<dbReference type="GO" id="GO:0005886">
    <property type="term" value="C:plasma membrane"/>
    <property type="evidence" value="ECO:0007669"/>
    <property type="project" value="UniProtKB-SubCell"/>
</dbReference>
<organism evidence="15 16">
    <name type="scientific">Caldisalinibacter kiritimatiensis</name>
    <dbReference type="NCBI Taxonomy" id="1304284"/>
    <lineage>
        <taxon>Bacteria</taxon>
        <taxon>Bacillati</taxon>
        <taxon>Bacillota</taxon>
        <taxon>Tissierellia</taxon>
        <taxon>Tissierellales</taxon>
        <taxon>Thermohalobacteraceae</taxon>
        <taxon>Caldisalinibacter</taxon>
    </lineage>
</organism>
<feature type="domain" description="Histidine kinase" evidence="14">
    <location>
        <begin position="222"/>
        <end position="443"/>
    </location>
</feature>
<dbReference type="PROSITE" id="PS50109">
    <property type="entry name" value="HIS_KIN"/>
    <property type="match status" value="1"/>
</dbReference>
<dbReference type="SMART" id="SM00387">
    <property type="entry name" value="HATPase_c"/>
    <property type="match status" value="1"/>
</dbReference>
<dbReference type="OrthoDB" id="9813394at2"/>
<dbReference type="Gene3D" id="3.30.450.20">
    <property type="entry name" value="PAS domain"/>
    <property type="match status" value="1"/>
</dbReference>
<keyword evidence="7" id="KW-0808">Transferase</keyword>
<dbReference type="InterPro" id="IPR004358">
    <property type="entry name" value="Sig_transdc_His_kin-like_C"/>
</dbReference>
<keyword evidence="6" id="KW-0597">Phosphoprotein</keyword>
<dbReference type="NCBIfam" id="TIGR00229">
    <property type="entry name" value="sensory_box"/>
    <property type="match status" value="1"/>
</dbReference>
<name>R1AV77_9FIRM</name>
<dbReference type="PATRIC" id="fig|1304284.3.peg.1385"/>
<dbReference type="SMART" id="SM00388">
    <property type="entry name" value="HisKA"/>
    <property type="match status" value="1"/>
</dbReference>
<dbReference type="EMBL" id="ARZA01000146">
    <property type="protein sequence ID" value="EOD00542.1"/>
    <property type="molecule type" value="Genomic_DNA"/>
</dbReference>
<evidence type="ECO:0000259" key="14">
    <source>
        <dbReference type="PROSITE" id="PS50109"/>
    </source>
</evidence>
<evidence type="ECO:0000256" key="5">
    <source>
        <dbReference type="ARBA" id="ARBA00022475"/>
    </source>
</evidence>
<evidence type="ECO:0000313" key="16">
    <source>
        <dbReference type="Proteomes" id="UP000013378"/>
    </source>
</evidence>
<dbReference type="Gene3D" id="3.30.565.10">
    <property type="entry name" value="Histidine kinase-like ATPase, C-terminal domain"/>
    <property type="match status" value="1"/>
</dbReference>
<dbReference type="InterPro" id="IPR036890">
    <property type="entry name" value="HATPase_C_sf"/>
</dbReference>
<dbReference type="PANTHER" id="PTHR43711:SF26">
    <property type="entry name" value="SENSOR HISTIDINE KINASE RCSC"/>
    <property type="match status" value="1"/>
</dbReference>
<comment type="catalytic activity">
    <reaction evidence="1">
        <text>ATP + protein L-histidine = ADP + protein N-phospho-L-histidine.</text>
        <dbReference type="EC" id="2.7.13.3"/>
    </reaction>
</comment>
<dbReference type="InterPro" id="IPR003594">
    <property type="entry name" value="HATPase_dom"/>
</dbReference>
<accession>R1AV77</accession>
<dbReference type="Proteomes" id="UP000013378">
    <property type="component" value="Unassembled WGS sequence"/>
</dbReference>
<evidence type="ECO:0000256" key="7">
    <source>
        <dbReference type="ARBA" id="ARBA00022679"/>
    </source>
</evidence>
<dbReference type="GO" id="GO:0045121">
    <property type="term" value="C:membrane raft"/>
    <property type="evidence" value="ECO:0007669"/>
    <property type="project" value="UniProtKB-SubCell"/>
</dbReference>
<dbReference type="Pfam" id="PF08448">
    <property type="entry name" value="PAS_4"/>
    <property type="match status" value="1"/>
</dbReference>
<keyword evidence="10" id="KW-0067">ATP-binding</keyword>
<dbReference type="eggNOG" id="COG2205">
    <property type="taxonomic scope" value="Bacteria"/>
</dbReference>
<evidence type="ECO:0000256" key="2">
    <source>
        <dbReference type="ARBA" id="ARBA00004236"/>
    </source>
</evidence>
<comment type="subcellular location">
    <subcellularLocation>
        <location evidence="2">Cell membrane</location>
    </subcellularLocation>
    <subcellularLocation>
        <location evidence="3">Membrane raft</location>
        <topology evidence="3">Multi-pass membrane protein</topology>
    </subcellularLocation>
</comment>
<dbReference type="InterPro" id="IPR000014">
    <property type="entry name" value="PAS"/>
</dbReference>
<dbReference type="Gene3D" id="1.10.287.130">
    <property type="match status" value="1"/>
</dbReference>
<dbReference type="GO" id="GO:0000155">
    <property type="term" value="F:phosphorelay sensor kinase activity"/>
    <property type="evidence" value="ECO:0007669"/>
    <property type="project" value="InterPro"/>
</dbReference>
<dbReference type="InterPro" id="IPR013656">
    <property type="entry name" value="PAS_4"/>
</dbReference>
<reference evidence="15 16" key="1">
    <citation type="journal article" date="2015" name="Geomicrobiol. J.">
        <title>Caldisalinibacter kiritimatiensis gen. nov., sp. nov., a moderately thermohalophilic thiosulfate-reducing bacterium from a hypersaline microbial mat.</title>
        <authorList>
            <person name="Ben Hania W."/>
            <person name="Joseph M."/>
            <person name="Fiebig A."/>
            <person name="Bunk B."/>
            <person name="Klenk H.-P."/>
            <person name="Fardeau M.-L."/>
            <person name="Spring S."/>
        </authorList>
    </citation>
    <scope>NUCLEOTIDE SEQUENCE [LARGE SCALE GENOMIC DNA]</scope>
    <source>
        <strain evidence="15 16">L21-TH-D2</strain>
    </source>
</reference>
<keyword evidence="8" id="KW-0547">Nucleotide-binding</keyword>
<dbReference type="AlphaFoldDB" id="R1AV77"/>
<dbReference type="PRINTS" id="PR00344">
    <property type="entry name" value="BCTRLSENSOR"/>
</dbReference>
<evidence type="ECO:0000256" key="12">
    <source>
        <dbReference type="ARBA" id="ARBA00023136"/>
    </source>
</evidence>
<evidence type="ECO:0000313" key="15">
    <source>
        <dbReference type="EMBL" id="EOD00542.1"/>
    </source>
</evidence>
<dbReference type="InterPro" id="IPR035965">
    <property type="entry name" value="PAS-like_dom_sf"/>
</dbReference>
<evidence type="ECO:0000256" key="8">
    <source>
        <dbReference type="ARBA" id="ARBA00022741"/>
    </source>
</evidence>
<keyword evidence="5" id="KW-1003">Cell membrane</keyword>
<dbReference type="EC" id="2.7.13.3" evidence="4"/>
<proteinExistence type="predicted"/>
<dbReference type="FunFam" id="1.10.287.130:FF:000001">
    <property type="entry name" value="Two-component sensor histidine kinase"/>
    <property type="match status" value="1"/>
</dbReference>
<evidence type="ECO:0000256" key="9">
    <source>
        <dbReference type="ARBA" id="ARBA00022777"/>
    </source>
</evidence>
<dbReference type="GO" id="GO:0005524">
    <property type="term" value="F:ATP binding"/>
    <property type="evidence" value="ECO:0007669"/>
    <property type="project" value="UniProtKB-KW"/>
</dbReference>
<keyword evidence="13" id="KW-1133">Transmembrane helix</keyword>
<dbReference type="InterPro" id="IPR005467">
    <property type="entry name" value="His_kinase_dom"/>
</dbReference>
<dbReference type="Pfam" id="PF02518">
    <property type="entry name" value="HATPase_c"/>
    <property type="match status" value="1"/>
</dbReference>
<dbReference type="CDD" id="cd00082">
    <property type="entry name" value="HisKA"/>
    <property type="match status" value="1"/>
</dbReference>